<keyword evidence="2" id="KW-0336">GPI-anchor</keyword>
<reference evidence="10" key="1">
    <citation type="submission" date="2021-03" db="EMBL/GenBank/DDBJ databases">
        <title>Chromosome level genome of the anhydrobiotic midge Polypedilum vanderplanki.</title>
        <authorList>
            <person name="Yoshida Y."/>
            <person name="Kikawada T."/>
            <person name="Gusev O."/>
        </authorList>
    </citation>
    <scope>NUCLEOTIDE SEQUENCE</scope>
    <source>
        <strain evidence="10">NIAS01</strain>
        <tissue evidence="10">Whole body or cell culture</tissue>
    </source>
</reference>
<keyword evidence="3" id="KW-0812">Transmembrane</keyword>
<evidence type="ECO:0000256" key="4">
    <source>
        <dbReference type="ARBA" id="ARBA00022729"/>
    </source>
</evidence>
<protein>
    <recommendedName>
        <fullName evidence="12">Protein quiver</fullName>
    </recommendedName>
</protein>
<proteinExistence type="predicted"/>
<evidence type="ECO:0000256" key="7">
    <source>
        <dbReference type="ARBA" id="ARBA00023180"/>
    </source>
</evidence>
<evidence type="ECO:0000256" key="1">
    <source>
        <dbReference type="ARBA" id="ARBA00004589"/>
    </source>
</evidence>
<evidence type="ECO:0000256" key="6">
    <source>
        <dbReference type="ARBA" id="ARBA00023136"/>
    </source>
</evidence>
<dbReference type="GO" id="GO:0098552">
    <property type="term" value="C:side of membrane"/>
    <property type="evidence" value="ECO:0007669"/>
    <property type="project" value="UniProtKB-KW"/>
</dbReference>
<dbReference type="GO" id="GO:0030431">
    <property type="term" value="P:sleep"/>
    <property type="evidence" value="ECO:0007669"/>
    <property type="project" value="InterPro"/>
</dbReference>
<keyword evidence="6" id="KW-0472">Membrane</keyword>
<feature type="chain" id="PRO_5039915955" description="Protein quiver" evidence="9">
    <location>
        <begin position="25"/>
        <end position="139"/>
    </location>
</feature>
<feature type="signal peptide" evidence="9">
    <location>
        <begin position="1"/>
        <end position="24"/>
    </location>
</feature>
<organism evidence="10 11">
    <name type="scientific">Polypedilum vanderplanki</name>
    <name type="common">Sleeping chironomid midge</name>
    <dbReference type="NCBI Taxonomy" id="319348"/>
    <lineage>
        <taxon>Eukaryota</taxon>
        <taxon>Metazoa</taxon>
        <taxon>Ecdysozoa</taxon>
        <taxon>Arthropoda</taxon>
        <taxon>Hexapoda</taxon>
        <taxon>Insecta</taxon>
        <taxon>Pterygota</taxon>
        <taxon>Neoptera</taxon>
        <taxon>Endopterygota</taxon>
        <taxon>Diptera</taxon>
        <taxon>Nematocera</taxon>
        <taxon>Chironomoidea</taxon>
        <taxon>Chironomidae</taxon>
        <taxon>Chironominae</taxon>
        <taxon>Polypedilum</taxon>
        <taxon>Polypedilum</taxon>
    </lineage>
</organism>
<accession>A0A9J6CQN4</accession>
<gene>
    <name evidence="10" type="ORF">PVAND_013435</name>
</gene>
<evidence type="ECO:0000256" key="5">
    <source>
        <dbReference type="ARBA" id="ARBA00022989"/>
    </source>
</evidence>
<dbReference type="CDD" id="cd23593">
    <property type="entry name" value="TFP_LU_ECD_Twit"/>
    <property type="match status" value="1"/>
</dbReference>
<dbReference type="PANTHER" id="PTHR33562">
    <property type="entry name" value="ATILLA, ISOFORM B-RELATED-RELATED"/>
    <property type="match status" value="1"/>
</dbReference>
<name>A0A9J6CQN4_POLVA</name>
<keyword evidence="7" id="KW-0325">Glycoprotein</keyword>
<evidence type="ECO:0000256" key="8">
    <source>
        <dbReference type="ARBA" id="ARBA00023288"/>
    </source>
</evidence>
<keyword evidence="5" id="KW-1133">Transmembrane helix</keyword>
<dbReference type="GO" id="GO:0032222">
    <property type="term" value="P:regulation of synaptic transmission, cholinergic"/>
    <property type="evidence" value="ECO:0007669"/>
    <property type="project" value="InterPro"/>
</dbReference>
<keyword evidence="11" id="KW-1185">Reference proteome</keyword>
<evidence type="ECO:0008006" key="12">
    <source>
        <dbReference type="Google" id="ProtNLM"/>
    </source>
</evidence>
<dbReference type="PANTHER" id="PTHR33562:SF2">
    <property type="entry name" value="PROTEIN QUIVER"/>
    <property type="match status" value="1"/>
</dbReference>
<dbReference type="InterPro" id="IPR031424">
    <property type="entry name" value="QVR-like"/>
</dbReference>
<evidence type="ECO:0000313" key="11">
    <source>
        <dbReference type="Proteomes" id="UP001107558"/>
    </source>
</evidence>
<evidence type="ECO:0000256" key="9">
    <source>
        <dbReference type="SAM" id="SignalP"/>
    </source>
</evidence>
<evidence type="ECO:0000313" key="10">
    <source>
        <dbReference type="EMBL" id="KAG5684196.1"/>
    </source>
</evidence>
<keyword evidence="8" id="KW-0449">Lipoprotein</keyword>
<dbReference type="Proteomes" id="UP001107558">
    <property type="component" value="Chromosome 1"/>
</dbReference>
<evidence type="ECO:0000256" key="2">
    <source>
        <dbReference type="ARBA" id="ARBA00022622"/>
    </source>
</evidence>
<dbReference type="AlphaFoldDB" id="A0A9J6CQN4"/>
<evidence type="ECO:0000256" key="3">
    <source>
        <dbReference type="ARBA" id="ARBA00022692"/>
    </source>
</evidence>
<sequence length="139" mass="15775">MSRHFFTFIFLILFGTFYIGKVSSLKCWRCSSDSSGSEFCNDPFNSATIPQRNLRWAYVDCNVAIFKQQSFGEANNNPTNLRPVCKKMRQIINDKPIILRSCAWEDSETPQGGCKNIQNPSYIKADFCETCDTDGCNGI</sequence>
<comment type="subcellular location">
    <subcellularLocation>
        <location evidence="1">Membrane</location>
        <topology evidence="1">Lipid-anchor</topology>
        <topology evidence="1">GPI-anchor</topology>
    </subcellularLocation>
</comment>
<comment type="caution">
    <text evidence="10">The sequence shown here is derived from an EMBL/GenBank/DDBJ whole genome shotgun (WGS) entry which is preliminary data.</text>
</comment>
<dbReference type="InterPro" id="IPR050975">
    <property type="entry name" value="Sleep_regulator"/>
</dbReference>
<keyword evidence="4 9" id="KW-0732">Signal</keyword>
<dbReference type="Pfam" id="PF17064">
    <property type="entry name" value="QVR"/>
    <property type="match status" value="1"/>
</dbReference>
<dbReference type="OrthoDB" id="75169at2759"/>
<dbReference type="EMBL" id="JADBJN010000001">
    <property type="protein sequence ID" value="KAG5684196.1"/>
    <property type="molecule type" value="Genomic_DNA"/>
</dbReference>